<keyword evidence="2" id="KW-0722">Serine protease inhibitor</keyword>
<evidence type="ECO:0000256" key="2">
    <source>
        <dbReference type="ARBA" id="ARBA00022900"/>
    </source>
</evidence>
<dbReference type="InterPro" id="IPR002223">
    <property type="entry name" value="Kunitz_BPTI"/>
</dbReference>
<sequence length="61" mass="7100">CEARRDIRCLQPVETGPCRAREERWAYHPKENKCKKFTYGGCGGTENNFETEAECKRICVM</sequence>
<dbReference type="PANTHER" id="PTHR10083:SF328">
    <property type="entry name" value="TISSUE FACTOR PATHWAY INHIBITOR"/>
    <property type="match status" value="1"/>
</dbReference>
<evidence type="ECO:0000256" key="1">
    <source>
        <dbReference type="ARBA" id="ARBA00022690"/>
    </source>
</evidence>
<feature type="domain" description="BPTI/Kunitz inhibitor" evidence="4">
    <location>
        <begin position="9"/>
        <end position="59"/>
    </location>
</feature>
<evidence type="ECO:0000313" key="6">
    <source>
        <dbReference type="Proteomes" id="UP000054047"/>
    </source>
</evidence>
<gene>
    <name evidence="5" type="ORF">ANCDUO_24144</name>
</gene>
<dbReference type="PROSITE" id="PS00280">
    <property type="entry name" value="BPTI_KUNITZ_1"/>
    <property type="match status" value="1"/>
</dbReference>
<protein>
    <submittedName>
        <fullName evidence="5">Kunitz/Bovine pancreatic trypsin inhibitor domain protein</fullName>
    </submittedName>
</protein>
<dbReference type="GO" id="GO:0004867">
    <property type="term" value="F:serine-type endopeptidase inhibitor activity"/>
    <property type="evidence" value="ECO:0007669"/>
    <property type="project" value="UniProtKB-KW"/>
</dbReference>
<dbReference type="InterPro" id="IPR020901">
    <property type="entry name" value="Prtase_inh_Kunz-CS"/>
</dbReference>
<feature type="non-terminal residue" evidence="5">
    <location>
        <position position="1"/>
    </location>
</feature>
<evidence type="ECO:0000313" key="5">
    <source>
        <dbReference type="EMBL" id="KIH45810.1"/>
    </source>
</evidence>
<accession>A0A0C2FB83</accession>
<dbReference type="SMART" id="SM00131">
    <property type="entry name" value="KU"/>
    <property type="match status" value="1"/>
</dbReference>
<evidence type="ECO:0000256" key="3">
    <source>
        <dbReference type="ARBA" id="ARBA00023157"/>
    </source>
</evidence>
<dbReference type="Gene3D" id="4.10.410.10">
    <property type="entry name" value="Pancreatic trypsin inhibitor Kunitz domain"/>
    <property type="match status" value="1"/>
</dbReference>
<dbReference type="FunFam" id="4.10.410.10:FF:000006">
    <property type="entry name" value="Serine peptidase inhibitor, Kunitz type 1"/>
    <property type="match status" value="1"/>
</dbReference>
<dbReference type="OrthoDB" id="4473401at2759"/>
<organism evidence="5 6">
    <name type="scientific">Ancylostoma duodenale</name>
    <dbReference type="NCBI Taxonomy" id="51022"/>
    <lineage>
        <taxon>Eukaryota</taxon>
        <taxon>Metazoa</taxon>
        <taxon>Ecdysozoa</taxon>
        <taxon>Nematoda</taxon>
        <taxon>Chromadorea</taxon>
        <taxon>Rhabditida</taxon>
        <taxon>Rhabditina</taxon>
        <taxon>Rhabditomorpha</taxon>
        <taxon>Strongyloidea</taxon>
        <taxon>Ancylostomatidae</taxon>
        <taxon>Ancylostomatinae</taxon>
        <taxon>Ancylostoma</taxon>
    </lineage>
</organism>
<keyword evidence="3" id="KW-1015">Disulfide bond</keyword>
<keyword evidence="1" id="KW-0646">Protease inhibitor</keyword>
<dbReference type="EMBL" id="KN771106">
    <property type="protein sequence ID" value="KIH45810.1"/>
    <property type="molecule type" value="Genomic_DNA"/>
</dbReference>
<evidence type="ECO:0000259" key="4">
    <source>
        <dbReference type="PROSITE" id="PS50279"/>
    </source>
</evidence>
<dbReference type="InterPro" id="IPR050098">
    <property type="entry name" value="TFPI/VKTCI-like"/>
</dbReference>
<dbReference type="AlphaFoldDB" id="A0A0C2FB83"/>
<proteinExistence type="predicted"/>
<dbReference type="PRINTS" id="PR00759">
    <property type="entry name" value="BASICPTASE"/>
</dbReference>
<dbReference type="PANTHER" id="PTHR10083">
    <property type="entry name" value="KUNITZ-TYPE PROTEASE INHIBITOR-RELATED"/>
    <property type="match status" value="1"/>
</dbReference>
<keyword evidence="6" id="KW-1185">Reference proteome</keyword>
<reference evidence="5 6" key="1">
    <citation type="submission" date="2013-12" db="EMBL/GenBank/DDBJ databases">
        <title>Draft genome of the parsitic nematode Ancylostoma duodenale.</title>
        <authorList>
            <person name="Mitreva M."/>
        </authorList>
    </citation>
    <scope>NUCLEOTIDE SEQUENCE [LARGE SCALE GENOMIC DNA]</scope>
    <source>
        <strain evidence="5 6">Zhejiang</strain>
    </source>
</reference>
<dbReference type="Proteomes" id="UP000054047">
    <property type="component" value="Unassembled WGS sequence"/>
</dbReference>
<dbReference type="SUPFAM" id="SSF57362">
    <property type="entry name" value="BPTI-like"/>
    <property type="match status" value="1"/>
</dbReference>
<dbReference type="Pfam" id="PF00014">
    <property type="entry name" value="Kunitz_BPTI"/>
    <property type="match status" value="1"/>
</dbReference>
<dbReference type="InterPro" id="IPR036880">
    <property type="entry name" value="Kunitz_BPTI_sf"/>
</dbReference>
<name>A0A0C2FB83_9BILA</name>
<dbReference type="GO" id="GO:0005615">
    <property type="term" value="C:extracellular space"/>
    <property type="evidence" value="ECO:0007669"/>
    <property type="project" value="TreeGrafter"/>
</dbReference>
<dbReference type="PROSITE" id="PS50279">
    <property type="entry name" value="BPTI_KUNITZ_2"/>
    <property type="match status" value="1"/>
</dbReference>